<dbReference type="EMBL" id="CADCSZ010000143">
    <property type="protein sequence ID" value="CAA9251305.1"/>
    <property type="molecule type" value="Genomic_DNA"/>
</dbReference>
<evidence type="ECO:0000313" key="4">
    <source>
        <dbReference type="EMBL" id="CAA9251305.1"/>
    </source>
</evidence>
<keyword evidence="1" id="KW-0328">Glycosyltransferase</keyword>
<dbReference type="InterPro" id="IPR050194">
    <property type="entry name" value="Glycosyltransferase_grp1"/>
</dbReference>
<evidence type="ECO:0000256" key="1">
    <source>
        <dbReference type="ARBA" id="ARBA00022676"/>
    </source>
</evidence>
<protein>
    <recommendedName>
        <fullName evidence="3">Glycosyltransferase subfamily 4-like N-terminal domain-containing protein</fullName>
    </recommendedName>
</protein>
<dbReference type="AlphaFoldDB" id="A0A6J4IIW4"/>
<name>A0A6J4IIW4_9ACTN</name>
<dbReference type="Pfam" id="PF13692">
    <property type="entry name" value="Glyco_trans_1_4"/>
    <property type="match status" value="1"/>
</dbReference>
<feature type="domain" description="Glycosyltransferase subfamily 4-like N-terminal" evidence="3">
    <location>
        <begin position="13"/>
        <end position="176"/>
    </location>
</feature>
<dbReference type="Pfam" id="PF13439">
    <property type="entry name" value="Glyco_transf_4"/>
    <property type="match status" value="1"/>
</dbReference>
<evidence type="ECO:0000259" key="3">
    <source>
        <dbReference type="Pfam" id="PF13439"/>
    </source>
</evidence>
<gene>
    <name evidence="4" type="ORF">AVDCRST_MAG76-2291</name>
</gene>
<evidence type="ECO:0000256" key="2">
    <source>
        <dbReference type="ARBA" id="ARBA00022679"/>
    </source>
</evidence>
<organism evidence="4">
    <name type="scientific">uncultured Acidimicrobiales bacterium</name>
    <dbReference type="NCBI Taxonomy" id="310071"/>
    <lineage>
        <taxon>Bacteria</taxon>
        <taxon>Bacillati</taxon>
        <taxon>Actinomycetota</taxon>
        <taxon>Acidimicrobiia</taxon>
        <taxon>Acidimicrobiales</taxon>
        <taxon>environmental samples</taxon>
    </lineage>
</organism>
<dbReference type="Gene3D" id="3.40.50.2000">
    <property type="entry name" value="Glycogen Phosphorylase B"/>
    <property type="match status" value="2"/>
</dbReference>
<dbReference type="PANTHER" id="PTHR45947">
    <property type="entry name" value="SULFOQUINOVOSYL TRANSFERASE SQD2"/>
    <property type="match status" value="1"/>
</dbReference>
<reference evidence="4" key="1">
    <citation type="submission" date="2020-02" db="EMBL/GenBank/DDBJ databases">
        <authorList>
            <person name="Meier V. D."/>
        </authorList>
    </citation>
    <scope>NUCLEOTIDE SEQUENCE</scope>
    <source>
        <strain evidence="4">AVDCRST_MAG76</strain>
    </source>
</reference>
<keyword evidence="2" id="KW-0808">Transferase</keyword>
<dbReference type="InterPro" id="IPR028098">
    <property type="entry name" value="Glyco_trans_4-like_N"/>
</dbReference>
<dbReference type="GO" id="GO:0016758">
    <property type="term" value="F:hexosyltransferase activity"/>
    <property type="evidence" value="ECO:0007669"/>
    <property type="project" value="TreeGrafter"/>
</dbReference>
<dbReference type="PANTHER" id="PTHR45947:SF3">
    <property type="entry name" value="SULFOQUINOVOSYL TRANSFERASE SQD2"/>
    <property type="match status" value="1"/>
</dbReference>
<proteinExistence type="predicted"/>
<dbReference type="SUPFAM" id="SSF53756">
    <property type="entry name" value="UDP-Glycosyltransferase/glycogen phosphorylase"/>
    <property type="match status" value="1"/>
</dbReference>
<sequence>MATVLRLATRLNIGGPARQCLLLTKSLADEFPTTLAAGTPPPEEGELTDPEVVVRRLPLVRPFRAGADGRALAATRALLREVRPTILHTHMAKAGTVGRLAAATLRPRPITVHTFHGHVLDGYFPAPVEKAILAAERLLARRTDVLIAVSPQVRESLVDLGVGAAERWRVVPLGLELGPFAAVAEPSGRLRRRIGLADDVPLVGAVGRLVPIKDLATLVRAVARLDGVHLALVGEGEQRAELEELVAALGVGGRVHMPGWADDVAAWMADLDVVALTSRSEGTPVALIEALAAGRPVVATSVGGVPFVVRHGATGWLVPPGDSVAVAEALQAALADPGEGTRRSAAGRTEVLDRFGSERLVADIRSLYRELAG</sequence>
<dbReference type="GO" id="GO:1901137">
    <property type="term" value="P:carbohydrate derivative biosynthetic process"/>
    <property type="evidence" value="ECO:0007669"/>
    <property type="project" value="UniProtKB-ARBA"/>
</dbReference>
<accession>A0A6J4IIW4</accession>